<reference evidence="2 3" key="1">
    <citation type="journal article" date="2011" name="J. Bacteriol.">
        <title>Genome sequence of the ethanol-producing Zymomonas mobilis subsp. mobilis lectotype strain ATCC 10988.</title>
        <authorList>
            <person name="Pappas K.M."/>
            <person name="Kouvelis V.N."/>
            <person name="Saunders E."/>
            <person name="Brettin T.S."/>
            <person name="Bruce D."/>
            <person name="Detter C."/>
            <person name="Balakireva M."/>
            <person name="Han C.S."/>
            <person name="Savvakis G."/>
            <person name="Kyrpides N.C."/>
            <person name="Typas M.A."/>
        </authorList>
    </citation>
    <scope>NUCLEOTIDE SEQUENCE [LARGE SCALE GENOMIC DNA]</scope>
    <source>
        <strain evidence="3">ATCC 10988 / DSM 424 / CCUG 17860 / LMG 404 / NCIMB 8938 / NRRL B-806 / ZM1</strain>
    </source>
</reference>
<dbReference type="PANTHER" id="PTHR30005:SF0">
    <property type="entry name" value="RETROGRADE REGULATION PROTEIN 2"/>
    <property type="match status" value="1"/>
</dbReference>
<dbReference type="eggNOG" id="COG0248">
    <property type="taxonomic scope" value="Bacteria"/>
</dbReference>
<dbReference type="InterPro" id="IPR003695">
    <property type="entry name" value="Ppx_GppA_N"/>
</dbReference>
<protein>
    <submittedName>
        <fullName evidence="2">Ppx/GppA phosphatase</fullName>
    </submittedName>
</protein>
<evidence type="ECO:0000259" key="1">
    <source>
        <dbReference type="Pfam" id="PF02541"/>
    </source>
</evidence>
<evidence type="ECO:0000313" key="3">
    <source>
        <dbReference type="Proteomes" id="UP000001494"/>
    </source>
</evidence>
<dbReference type="GO" id="GO:0016462">
    <property type="term" value="F:pyrophosphatase activity"/>
    <property type="evidence" value="ECO:0007669"/>
    <property type="project" value="TreeGrafter"/>
</dbReference>
<dbReference type="CDD" id="cd24054">
    <property type="entry name" value="ASKHA_NBD_AaPPX-GppA_MtPPX2-like"/>
    <property type="match status" value="1"/>
</dbReference>
<dbReference type="AlphaFoldDB" id="A0A0H3G1W1"/>
<dbReference type="Gene3D" id="3.30.420.40">
    <property type="match status" value="1"/>
</dbReference>
<accession>A0A0H3G1W1</accession>
<dbReference type="Gene3D" id="3.30.420.150">
    <property type="entry name" value="Exopolyphosphatase. Domain 2"/>
    <property type="match status" value="1"/>
</dbReference>
<dbReference type="EMBL" id="CP002850">
    <property type="protein sequence ID" value="AEH62775.1"/>
    <property type="molecule type" value="Genomic_DNA"/>
</dbReference>
<name>A0A0H3G1W1_ZYMMA</name>
<proteinExistence type="predicted"/>
<organism evidence="2 3">
    <name type="scientific">Zymomonas mobilis subsp. mobilis (strain ATCC 10988 / DSM 424 / LMG 404 / NCIMB 8938 / NRRL B-806 / ZM1)</name>
    <dbReference type="NCBI Taxonomy" id="555217"/>
    <lineage>
        <taxon>Bacteria</taxon>
        <taxon>Pseudomonadati</taxon>
        <taxon>Pseudomonadota</taxon>
        <taxon>Alphaproteobacteria</taxon>
        <taxon>Sphingomonadales</taxon>
        <taxon>Zymomonadaceae</taxon>
        <taxon>Zymomonas</taxon>
    </lineage>
</organism>
<dbReference type="InterPro" id="IPR050273">
    <property type="entry name" value="GppA/Ppx_hydrolase"/>
</dbReference>
<dbReference type="InterPro" id="IPR043129">
    <property type="entry name" value="ATPase_NBD"/>
</dbReference>
<dbReference type="PANTHER" id="PTHR30005">
    <property type="entry name" value="EXOPOLYPHOSPHATASE"/>
    <property type="match status" value="1"/>
</dbReference>
<sequence length="367" mass="40701">MAPPLFRAVPTFRQRSGGRYLTDSSLVASPQNTFNLTRPRVYGALDLGTNNCRLLIARAEKHDFMVVDAFSRIVRLGEGLAASHRLSDAAIDRALAALSVCAEKLRKRNVFLARSVATEACRRALNGRNFVQRVYKETGLLLEIISAEQEAQLAVLGCHMLLTEKDVPSLIFDIGGGSTELILTMSDHNGPKVLDWVSVPWGVVSLTESLGYRGNSLADRKQAYQAMKEQVKKLFLSFSDRLKKQRLTPRSLLGTSGTVATLGSIYLELPRYDRRMVDGLIAPTAALRQISKQLSLMSIKERAKITCIGEDRADLIVAGCAILDAIVEIWPINAVHIADRGIREGILRDLIARYGYCSRPFNQERFL</sequence>
<dbReference type="SUPFAM" id="SSF53067">
    <property type="entry name" value="Actin-like ATPase domain"/>
    <property type="match status" value="2"/>
</dbReference>
<evidence type="ECO:0000313" key="2">
    <source>
        <dbReference type="EMBL" id="AEH62775.1"/>
    </source>
</evidence>
<dbReference type="Proteomes" id="UP000001494">
    <property type="component" value="Chromosome"/>
</dbReference>
<dbReference type="RefSeq" id="WP_011240320.1">
    <property type="nucleotide sequence ID" value="NC_017262.1"/>
</dbReference>
<dbReference type="OrthoDB" id="9793035at2"/>
<gene>
    <name evidence="2" type="ordered locus">Zmob_0940</name>
</gene>
<dbReference type="HOGENOM" id="CLU_025908_0_0_5"/>
<feature type="domain" description="Ppx/GppA phosphatase N-terminal" evidence="1">
    <location>
        <begin position="56"/>
        <end position="351"/>
    </location>
</feature>
<dbReference type="Pfam" id="PF02541">
    <property type="entry name" value="Ppx-GppA"/>
    <property type="match status" value="1"/>
</dbReference>
<dbReference type="KEGG" id="zmm:Zmob_0940"/>